<dbReference type="Pfam" id="PF13549">
    <property type="entry name" value="ATP-grasp_5"/>
    <property type="match status" value="1"/>
</dbReference>
<dbReference type="Gene3D" id="3.40.50.261">
    <property type="entry name" value="Succinyl-CoA synthetase domains"/>
    <property type="match status" value="2"/>
</dbReference>
<protein>
    <submittedName>
        <fullName evidence="5">GNAT family N-acetyltransferase</fullName>
    </submittedName>
</protein>
<proteinExistence type="predicted"/>
<keyword evidence="3" id="KW-0067">ATP-binding</keyword>
<evidence type="ECO:0000256" key="2">
    <source>
        <dbReference type="ARBA" id="ARBA00022741"/>
    </source>
</evidence>
<dbReference type="SUPFAM" id="SSF55729">
    <property type="entry name" value="Acyl-CoA N-acyltransferases (Nat)"/>
    <property type="match status" value="1"/>
</dbReference>
<evidence type="ECO:0000256" key="3">
    <source>
        <dbReference type="ARBA" id="ARBA00022840"/>
    </source>
</evidence>
<feature type="domain" description="N-acetyltransferase" evidence="4">
    <location>
        <begin position="653"/>
        <end position="816"/>
    </location>
</feature>
<dbReference type="InterPro" id="IPR032875">
    <property type="entry name" value="Succ_CoA_lig_flav_dom"/>
</dbReference>
<dbReference type="Gene3D" id="3.30.470.20">
    <property type="entry name" value="ATP-grasp fold, B domain"/>
    <property type="match status" value="1"/>
</dbReference>
<keyword evidence="6" id="KW-1185">Reference proteome</keyword>
<accession>A0ABY4AJ22</accession>
<evidence type="ECO:0000256" key="1">
    <source>
        <dbReference type="ARBA" id="ARBA00022598"/>
    </source>
</evidence>
<evidence type="ECO:0000313" key="6">
    <source>
        <dbReference type="Proteomes" id="UP000831607"/>
    </source>
</evidence>
<evidence type="ECO:0000259" key="4">
    <source>
        <dbReference type="PROSITE" id="PS51186"/>
    </source>
</evidence>
<dbReference type="InterPro" id="IPR016102">
    <property type="entry name" value="Succinyl-CoA_synth-like"/>
</dbReference>
<dbReference type="PANTHER" id="PTHR43334:SF1">
    <property type="entry name" value="3-HYDROXYPROPIONATE--COA LIGASE [ADP-FORMING]"/>
    <property type="match status" value="1"/>
</dbReference>
<dbReference type="RefSeq" id="WP_243478567.1">
    <property type="nucleotide sequence ID" value="NZ_CP063982.1"/>
</dbReference>
<dbReference type="Pfam" id="PF13607">
    <property type="entry name" value="Succ_CoA_lig"/>
    <property type="match status" value="1"/>
</dbReference>
<dbReference type="Pfam" id="PF00583">
    <property type="entry name" value="Acetyltransf_1"/>
    <property type="match status" value="1"/>
</dbReference>
<dbReference type="InterPro" id="IPR016181">
    <property type="entry name" value="Acyl_CoA_acyltransferase"/>
</dbReference>
<dbReference type="Proteomes" id="UP000831607">
    <property type="component" value="Chromosome"/>
</dbReference>
<dbReference type="PROSITE" id="PS51186">
    <property type="entry name" value="GNAT"/>
    <property type="match status" value="1"/>
</dbReference>
<dbReference type="SUPFAM" id="SSF52210">
    <property type="entry name" value="Succinyl-CoA synthetase domains"/>
    <property type="match status" value="2"/>
</dbReference>
<dbReference type="InterPro" id="IPR051538">
    <property type="entry name" value="Acyl-CoA_Synth/Transferase"/>
</dbReference>
<dbReference type="Gene3D" id="3.40.630.30">
    <property type="match status" value="1"/>
</dbReference>
<gene>
    <name evidence="5" type="ORF">DHf2319_12120</name>
</gene>
<evidence type="ECO:0000313" key="5">
    <source>
        <dbReference type="EMBL" id="UOD50169.1"/>
    </source>
</evidence>
<dbReference type="PANTHER" id="PTHR43334">
    <property type="entry name" value="ACETATE--COA LIGASE [ADP-FORMING]"/>
    <property type="match status" value="1"/>
</dbReference>
<dbReference type="EMBL" id="CP063982">
    <property type="protein sequence ID" value="UOD50169.1"/>
    <property type="molecule type" value="Genomic_DNA"/>
</dbReference>
<name>A0ABY4AJ22_9BURK</name>
<organism evidence="5 6">
    <name type="scientific">Orrella daihaiensis</name>
    <dbReference type="NCBI Taxonomy" id="2782176"/>
    <lineage>
        <taxon>Bacteria</taxon>
        <taxon>Pseudomonadati</taxon>
        <taxon>Pseudomonadota</taxon>
        <taxon>Betaproteobacteria</taxon>
        <taxon>Burkholderiales</taxon>
        <taxon>Alcaligenaceae</taxon>
        <taxon>Orrella</taxon>
    </lineage>
</organism>
<dbReference type="CDD" id="cd04301">
    <property type="entry name" value="NAT_SF"/>
    <property type="match status" value="1"/>
</dbReference>
<dbReference type="InterPro" id="IPR000182">
    <property type="entry name" value="GNAT_dom"/>
</dbReference>
<keyword evidence="2" id="KW-0547">Nucleotide-binding</keyword>
<keyword evidence="1" id="KW-0436">Ligase</keyword>
<reference evidence="5 6" key="1">
    <citation type="submission" date="2020-11" db="EMBL/GenBank/DDBJ databases">
        <title>Algicoccus daihaiensis sp.nov., isolated from Daihai Lake in Inner Mongolia.</title>
        <authorList>
            <person name="Kai J."/>
        </authorList>
    </citation>
    <scope>NUCLEOTIDE SEQUENCE [LARGE SCALE GENOMIC DNA]</scope>
    <source>
        <strain evidence="6">f23</strain>
    </source>
</reference>
<sequence>MFRHKLDPLFQPKSLLIVSDNPLPVFQALPSGIRANTTRVDAEPGQLPDFPATLAGVKPGSRLDLAVVCMPPLMLEEVFEAIERYRPMALIVMAHEVIDPDPDRTRRLCGDWARTNHCALLGPFSFGLQRPSLGLNLSQHPLLAHSGRAALVAQSRTIMASVLDWADDVHVGFSAAIALGQESVTRLPDVLDYLATDTRTDSIAIYIDDELESGREFMSAIRAAASVKPVVVLKAGAANEPRQADLAFDAALRRAGAVRVRYFIQLFSALKVFNYSRRPRGRRVAVFANGEAPARLALDMSAEDGPIIRAELDAKTIRRLSKLLEPGSKTHNPVVTHQPLTEPLVREILQLLMEDAGVDGVLVMFAPDPRSDFNRVSAALAEFAPKASKPVISCFMGDAGMRPIRRRLDDAGTSAFRTPESAANAFGILAAYHYNQELLLQIQPAEPEHGKPMIEQARARIRESLGHGNEWLEPDAAWALMRDFHVPLQQLDKPSIKPLSIDDLPAAVWVERDANFGPVIRFGAGGVLGRFAPDQAAADLAPLNYFLARRMVKRSQFWKKLPRGFYPEPVFEQLLMLLELLSDLVSECPEVLSLRIDPIVVRGQALMTSAIHIQISQTHGAKDPAVDGYAHMSVHPYPRRWVQRLPLGDDKVGVLRPIRPDDAQALQDFIRGLSEQARYMRFVSMMRELTPRMLSRYTHVDYHRELALVATCELAQGQGQPHETIVGLAHYLRNPDGRGAEYALVIGDDWQGHGLGRRLMSRLIDAAREQGLEYIEGMVLSNNRPMLSLMTKLGMTNDPDPDDSSMRRVWMSLEPAVF</sequence>